<dbReference type="InterPro" id="IPR000866">
    <property type="entry name" value="AhpC/TSA"/>
</dbReference>
<dbReference type="PROSITE" id="PS00194">
    <property type="entry name" value="THIOREDOXIN_1"/>
    <property type="match status" value="1"/>
</dbReference>
<dbReference type="Proteomes" id="UP000270673">
    <property type="component" value="Chromosome"/>
</dbReference>
<dbReference type="CDD" id="cd02966">
    <property type="entry name" value="TlpA_like_family"/>
    <property type="match status" value="1"/>
</dbReference>
<dbReference type="InterPro" id="IPR017937">
    <property type="entry name" value="Thioredoxin_CS"/>
</dbReference>
<evidence type="ECO:0000256" key="2">
    <source>
        <dbReference type="ARBA" id="ARBA00022748"/>
    </source>
</evidence>
<dbReference type="GO" id="GO:0030313">
    <property type="term" value="C:cell envelope"/>
    <property type="evidence" value="ECO:0007669"/>
    <property type="project" value="UniProtKB-SubCell"/>
</dbReference>
<keyword evidence="2" id="KW-0201">Cytochrome c-type biogenesis</keyword>
<sequence length="388" mass="44829">MKWIMIIWGLVSLIGCQNKPEGFVIKGVFQGAPENEWVYLMNVEQTVYYDSVQLKKERFEFKGKVDYPELRCITYFKDPSQRIYGWDKIMVLPIYVENSDIRISLPFAELPSKSEKRIPSNLRVEGSHSHDLYAKYKERVTPFVVKNDSLFDAYRRVYYYKKGTEDDVFRCVKGMDATHDSVFAVGVEFIRQYQEFPIALYVAKNLRVRAYDREKAKEVAGLLPESVKATTEGQQAVKALLEQPLYVGDVLPDFDVLNVDLQTVKLSTLLKKGHYTLVELWASWCGPCRADIPHLKETYHRYHEQGFEMVSISIDDDMEAWQKAVKEERMPWTQVCGANGKSYKKECMNLFGVRGVPSCVLIDKEGRVISTNARGGWLNEKLATLFKE</sequence>
<dbReference type="KEGG" id="buy:D8S85_20745"/>
<comment type="subcellular location">
    <subcellularLocation>
        <location evidence="1">Cell envelope</location>
    </subcellularLocation>
</comment>
<reference evidence="6 7" key="1">
    <citation type="submission" date="2018-10" db="EMBL/GenBank/DDBJ databases">
        <title>Butyricimonas faecalis sp. nov., isolated from human faeces and emended description of the genus Butyricimonas.</title>
        <authorList>
            <person name="Le Roy T."/>
            <person name="Van der Smissen P."/>
            <person name="Paquot A."/>
            <person name="Delzenne N."/>
            <person name="Muccioli G."/>
            <person name="Collet J.-F."/>
            <person name="Cani P.D."/>
        </authorList>
    </citation>
    <scope>NUCLEOTIDE SEQUENCE [LARGE SCALE GENOMIC DNA]</scope>
    <source>
        <strain evidence="6 7">H184</strain>
    </source>
</reference>
<dbReference type="AlphaFoldDB" id="A0A3S9VYW7"/>
<feature type="domain" description="Thioredoxin" evidence="5">
    <location>
        <begin position="245"/>
        <end position="388"/>
    </location>
</feature>
<dbReference type="PANTHER" id="PTHR42852">
    <property type="entry name" value="THIOL:DISULFIDE INTERCHANGE PROTEIN DSBE"/>
    <property type="match status" value="1"/>
</dbReference>
<keyword evidence="3" id="KW-1015">Disulfide bond</keyword>
<dbReference type="InterPro" id="IPR013766">
    <property type="entry name" value="Thioredoxin_domain"/>
</dbReference>
<dbReference type="GO" id="GO:0016491">
    <property type="term" value="F:oxidoreductase activity"/>
    <property type="evidence" value="ECO:0007669"/>
    <property type="project" value="InterPro"/>
</dbReference>
<organism evidence="6 7">
    <name type="scientific">Butyricimonas faecalis</name>
    <dbReference type="NCBI Taxonomy" id="2093856"/>
    <lineage>
        <taxon>Bacteria</taxon>
        <taxon>Pseudomonadati</taxon>
        <taxon>Bacteroidota</taxon>
        <taxon>Bacteroidia</taxon>
        <taxon>Bacteroidales</taxon>
        <taxon>Odoribacteraceae</taxon>
        <taxon>Butyricimonas</taxon>
    </lineage>
</organism>
<dbReference type="InterPro" id="IPR025380">
    <property type="entry name" value="DUF4369"/>
</dbReference>
<keyword evidence="4" id="KW-0676">Redox-active center</keyword>
<evidence type="ECO:0000256" key="4">
    <source>
        <dbReference type="ARBA" id="ARBA00023284"/>
    </source>
</evidence>
<dbReference type="GO" id="GO:0017004">
    <property type="term" value="P:cytochrome complex assembly"/>
    <property type="evidence" value="ECO:0007669"/>
    <property type="project" value="UniProtKB-KW"/>
</dbReference>
<dbReference type="Pfam" id="PF00578">
    <property type="entry name" value="AhpC-TSA"/>
    <property type="match status" value="1"/>
</dbReference>
<dbReference type="InterPro" id="IPR036249">
    <property type="entry name" value="Thioredoxin-like_sf"/>
</dbReference>
<dbReference type="Gene3D" id="3.40.30.10">
    <property type="entry name" value="Glutaredoxin"/>
    <property type="match status" value="1"/>
</dbReference>
<proteinExistence type="predicted"/>
<name>A0A3S9VYW7_9BACT</name>
<dbReference type="PROSITE" id="PS51257">
    <property type="entry name" value="PROKAR_LIPOPROTEIN"/>
    <property type="match status" value="1"/>
</dbReference>
<keyword evidence="7" id="KW-1185">Reference proteome</keyword>
<dbReference type="Pfam" id="PF14289">
    <property type="entry name" value="DUF4369"/>
    <property type="match status" value="1"/>
</dbReference>
<dbReference type="PROSITE" id="PS51352">
    <property type="entry name" value="THIOREDOXIN_2"/>
    <property type="match status" value="1"/>
</dbReference>
<evidence type="ECO:0000256" key="3">
    <source>
        <dbReference type="ARBA" id="ARBA00023157"/>
    </source>
</evidence>
<dbReference type="PANTHER" id="PTHR42852:SF6">
    <property type="entry name" value="THIOL:DISULFIDE INTERCHANGE PROTEIN DSBE"/>
    <property type="match status" value="1"/>
</dbReference>
<dbReference type="RefSeq" id="WP_106624158.1">
    <property type="nucleotide sequence ID" value="NZ_CP032819.1"/>
</dbReference>
<evidence type="ECO:0000256" key="1">
    <source>
        <dbReference type="ARBA" id="ARBA00004196"/>
    </source>
</evidence>
<accession>A0A3S9VYW7</accession>
<evidence type="ECO:0000259" key="5">
    <source>
        <dbReference type="PROSITE" id="PS51352"/>
    </source>
</evidence>
<dbReference type="GO" id="GO:0016209">
    <property type="term" value="F:antioxidant activity"/>
    <property type="evidence" value="ECO:0007669"/>
    <property type="project" value="InterPro"/>
</dbReference>
<dbReference type="InterPro" id="IPR050553">
    <property type="entry name" value="Thioredoxin_ResA/DsbE_sf"/>
</dbReference>
<gene>
    <name evidence="6" type="ORF">D8S85_20745</name>
</gene>
<protein>
    <submittedName>
        <fullName evidence="6">AhpC/TSA family protein</fullName>
    </submittedName>
</protein>
<evidence type="ECO:0000313" key="7">
    <source>
        <dbReference type="Proteomes" id="UP000270673"/>
    </source>
</evidence>
<dbReference type="EMBL" id="CP032819">
    <property type="protein sequence ID" value="AZS31736.1"/>
    <property type="molecule type" value="Genomic_DNA"/>
</dbReference>
<evidence type="ECO:0000313" key="6">
    <source>
        <dbReference type="EMBL" id="AZS31736.1"/>
    </source>
</evidence>
<dbReference type="SUPFAM" id="SSF52833">
    <property type="entry name" value="Thioredoxin-like"/>
    <property type="match status" value="1"/>
</dbReference>
<dbReference type="OrthoDB" id="1095889at2"/>